<dbReference type="InterPro" id="IPR019931">
    <property type="entry name" value="LPXTG_anchor"/>
</dbReference>
<proteinExistence type="predicted"/>
<evidence type="ECO:0000313" key="9">
    <source>
        <dbReference type="Proteomes" id="UP000662939"/>
    </source>
</evidence>
<evidence type="ECO:0000259" key="7">
    <source>
        <dbReference type="PROSITE" id="PS50847"/>
    </source>
</evidence>
<keyword evidence="1" id="KW-0134">Cell wall</keyword>
<evidence type="ECO:0000256" key="1">
    <source>
        <dbReference type="ARBA" id="ARBA00022512"/>
    </source>
</evidence>
<feature type="chain" id="PRO_5034108376" evidence="6">
    <location>
        <begin position="34"/>
        <end position="392"/>
    </location>
</feature>
<keyword evidence="5" id="KW-1133">Transmembrane helix</keyword>
<keyword evidence="4" id="KW-0572">Peptidoglycan-anchor</keyword>
<dbReference type="AlphaFoldDB" id="A0A895XR54"/>
<keyword evidence="5" id="KW-0812">Transmembrane</keyword>
<evidence type="ECO:0000256" key="5">
    <source>
        <dbReference type="SAM" id="Phobius"/>
    </source>
</evidence>
<dbReference type="NCBIfam" id="TIGR01167">
    <property type="entry name" value="LPXTG_anchor"/>
    <property type="match status" value="1"/>
</dbReference>
<dbReference type="NCBIfam" id="TIGR03934">
    <property type="entry name" value="TQXA_dom"/>
    <property type="match status" value="1"/>
</dbReference>
<protein>
    <submittedName>
        <fullName evidence="8">Cys-Gln thioester bond-forming surface protein</fullName>
    </submittedName>
</protein>
<evidence type="ECO:0000256" key="3">
    <source>
        <dbReference type="ARBA" id="ARBA00022729"/>
    </source>
</evidence>
<accession>A0A895XR54</accession>
<gene>
    <name evidence="8" type="ORF">JQS30_13390</name>
</gene>
<feature type="signal peptide" evidence="6">
    <location>
        <begin position="1"/>
        <end position="33"/>
    </location>
</feature>
<evidence type="ECO:0000256" key="2">
    <source>
        <dbReference type="ARBA" id="ARBA00022525"/>
    </source>
</evidence>
<reference evidence="8" key="1">
    <citation type="submission" date="2021-02" db="EMBL/GenBank/DDBJ databases">
        <title>Natronoglycomyces albus gen. nov., sp. nov, a haloalkaliphilic actinobacterium from a soda solonchak soil.</title>
        <authorList>
            <person name="Sorokin D.Y."/>
            <person name="Khijniak T.V."/>
            <person name="Zakharycheva A.P."/>
            <person name="Boueva O.V."/>
            <person name="Ariskina E.V."/>
            <person name="Hahnke R.L."/>
            <person name="Bunk B."/>
            <person name="Sproer C."/>
            <person name="Schumann P."/>
            <person name="Evtushenko L.I."/>
            <person name="Kublanov I.V."/>
        </authorList>
    </citation>
    <scope>NUCLEOTIDE SEQUENCE</scope>
    <source>
        <strain evidence="8">DSM 106290</strain>
    </source>
</reference>
<name>A0A895XR54_9ACTN</name>
<dbReference type="RefSeq" id="WP_213170747.1">
    <property type="nucleotide sequence ID" value="NZ_CP070496.1"/>
</dbReference>
<evidence type="ECO:0000256" key="6">
    <source>
        <dbReference type="SAM" id="SignalP"/>
    </source>
</evidence>
<dbReference type="PROSITE" id="PS50847">
    <property type="entry name" value="GRAM_POS_ANCHORING"/>
    <property type="match status" value="1"/>
</dbReference>
<feature type="domain" description="Gram-positive cocci surface proteins LPxTG" evidence="7">
    <location>
        <begin position="350"/>
        <end position="388"/>
    </location>
</feature>
<dbReference type="InterPro" id="IPR013552">
    <property type="entry name" value="Thioester_dom"/>
</dbReference>
<sequence length="392" mass="42456">MKRQMFTSTGFKGAVAAMAAGALVLMGAGDAAAQNGDDAVRTNNVEPITGEVETKPGYTLRGDTGDGPFSLEAKIIGLFPEGSSGNDMLLTYCIDIHTLLNEDLDYMEGTWEESEVPNLELVRWVLFNGYPNASVESLFDHADFDAPTDWDNETSVKVAYAGTQAAVWNLTDDFELNTEDPVRDGAEDVAEAIVGIYEYLLDNAAPLPDPSDYFIELDGFDEAVYEDGRFGPYWINSTAGPVTLEADGGSLETENGDSAVTVDDGERFYITLQEGATEIVIHGHASFDLPIGRVFMAITPEEAASSNHPQVSAARDASQKLILAQPREGELPAEWAFKLELPDEEPAPRLPVTGTSLTWLFTAGTLLLLGGIVALVVMRRRTEDEARTEQNS</sequence>
<evidence type="ECO:0000256" key="4">
    <source>
        <dbReference type="ARBA" id="ARBA00023088"/>
    </source>
</evidence>
<organism evidence="8 9">
    <name type="scientific">Natronoglycomyces albus</name>
    <dbReference type="NCBI Taxonomy" id="2811108"/>
    <lineage>
        <taxon>Bacteria</taxon>
        <taxon>Bacillati</taxon>
        <taxon>Actinomycetota</taxon>
        <taxon>Actinomycetes</taxon>
        <taxon>Glycomycetales</taxon>
        <taxon>Glycomycetaceae</taxon>
        <taxon>Natronoglycomyces</taxon>
    </lineage>
</organism>
<keyword evidence="5" id="KW-0472">Membrane</keyword>
<feature type="transmembrane region" description="Helical" evidence="5">
    <location>
        <begin position="357"/>
        <end position="377"/>
    </location>
</feature>
<keyword evidence="3 6" id="KW-0732">Signal</keyword>
<dbReference type="EMBL" id="CP070496">
    <property type="protein sequence ID" value="QSB04750.1"/>
    <property type="molecule type" value="Genomic_DNA"/>
</dbReference>
<keyword evidence="2" id="KW-0964">Secreted</keyword>
<evidence type="ECO:0000313" key="8">
    <source>
        <dbReference type="EMBL" id="QSB04750.1"/>
    </source>
</evidence>
<dbReference type="Pfam" id="PF08341">
    <property type="entry name" value="TED"/>
    <property type="match status" value="1"/>
</dbReference>
<dbReference type="KEGG" id="nav:JQS30_13390"/>
<keyword evidence="9" id="KW-1185">Reference proteome</keyword>
<dbReference type="Gene3D" id="1.10.150.480">
    <property type="match status" value="1"/>
</dbReference>
<dbReference type="InterPro" id="IPR023849">
    <property type="entry name" value="TQXA_dom"/>
</dbReference>
<dbReference type="Proteomes" id="UP000662939">
    <property type="component" value="Chromosome"/>
</dbReference>